<organism evidence="1 2">
    <name type="scientific">Candidozyma auris</name>
    <name type="common">Yeast</name>
    <name type="synonym">Candida auris</name>
    <dbReference type="NCBI Taxonomy" id="498019"/>
    <lineage>
        <taxon>Eukaryota</taxon>
        <taxon>Fungi</taxon>
        <taxon>Dikarya</taxon>
        <taxon>Ascomycota</taxon>
        <taxon>Saccharomycotina</taxon>
        <taxon>Pichiomycetes</taxon>
        <taxon>Metschnikowiaceae</taxon>
        <taxon>Candidozyma</taxon>
    </lineage>
</organism>
<dbReference type="Proteomes" id="UP000037122">
    <property type="component" value="Unassembled WGS sequence"/>
</dbReference>
<evidence type="ECO:0000313" key="1">
    <source>
        <dbReference type="EMBL" id="KND96152.1"/>
    </source>
</evidence>
<proteinExistence type="predicted"/>
<accession>A0A0L0NPQ9</accession>
<name>A0A0L0NPQ9_CANAR</name>
<dbReference type="AlphaFoldDB" id="A0A0L0NPQ9"/>
<evidence type="ECO:0000313" key="2">
    <source>
        <dbReference type="Proteomes" id="UP000037122"/>
    </source>
</evidence>
<dbReference type="EMBL" id="LGST01000058">
    <property type="protein sequence ID" value="KND96152.1"/>
    <property type="molecule type" value="Genomic_DNA"/>
</dbReference>
<reference evidence="2" key="1">
    <citation type="journal article" date="2015" name="BMC Genomics">
        <title>Draft genome of a commonly misdiagnosed multidrug resistant pathogen Candida auris.</title>
        <authorList>
            <person name="Chatterjee S."/>
            <person name="Alampalli S.V."/>
            <person name="Nageshan R.K."/>
            <person name="Chettiar S.T."/>
            <person name="Joshi S."/>
            <person name="Tatu U.S."/>
        </authorList>
    </citation>
    <scope>NUCLEOTIDE SEQUENCE [LARGE SCALE GENOMIC DNA]</scope>
    <source>
        <strain evidence="2">6684</strain>
    </source>
</reference>
<comment type="caution">
    <text evidence="1">The sequence shown here is derived from an EMBL/GenBank/DDBJ whole genome shotgun (WGS) entry which is preliminary data.</text>
</comment>
<gene>
    <name evidence="1" type="ORF">QG37_07511</name>
</gene>
<sequence length="34" mass="3945">MALKLCDEGQREQEKDDALKNLYERCCAMAQLVQ</sequence>
<dbReference type="VEuPathDB" id="FungiDB:QG37_07511"/>
<protein>
    <submittedName>
        <fullName evidence="1">Uncharacterized protein</fullName>
    </submittedName>
</protein>